<dbReference type="InterPro" id="IPR036513">
    <property type="entry name" value="STAS_dom_sf"/>
</dbReference>
<dbReference type="PROSITE" id="PS50801">
    <property type="entry name" value="STAS"/>
    <property type="match status" value="1"/>
</dbReference>
<dbReference type="Gene3D" id="3.30.750.24">
    <property type="entry name" value="STAS domain"/>
    <property type="match status" value="1"/>
</dbReference>
<dbReference type="RefSeq" id="WP_264323123.1">
    <property type="nucleotide sequence ID" value="NZ_JADEXQ010000002.1"/>
</dbReference>
<dbReference type="SUPFAM" id="SSF52091">
    <property type="entry name" value="SpoIIaa-like"/>
    <property type="match status" value="1"/>
</dbReference>
<evidence type="ECO:0000259" key="1">
    <source>
        <dbReference type="PROSITE" id="PS50801"/>
    </source>
</evidence>
<gene>
    <name evidence="2" type="ORF">IQ266_00845</name>
</gene>
<evidence type="ECO:0000313" key="3">
    <source>
        <dbReference type="Proteomes" id="UP000625316"/>
    </source>
</evidence>
<keyword evidence="3" id="KW-1185">Reference proteome</keyword>
<evidence type="ECO:0000313" key="2">
    <source>
        <dbReference type="EMBL" id="MBE9028302.1"/>
    </source>
</evidence>
<protein>
    <submittedName>
        <fullName evidence="2">STAS domain-containing protein</fullName>
    </submittedName>
</protein>
<feature type="domain" description="STAS" evidence="1">
    <location>
        <begin position="1"/>
        <end position="123"/>
    </location>
</feature>
<dbReference type="GO" id="GO:0043856">
    <property type="term" value="F:anti-sigma factor antagonist activity"/>
    <property type="evidence" value="ECO:0007669"/>
    <property type="project" value="TreeGrafter"/>
</dbReference>
<sequence length="123" mass="13580">MVASNLLNQVAAVQMQSRLDAQATIWLSEQVEQLKQAEQTMWVFDMAPVEFLDGQGLLSLVAARRAAYEANVQLVLCGVSKSIQMIFDLAQLDQVFAIVETAEALPVSMTNRLLVERNLNQAA</sequence>
<dbReference type="EMBL" id="JADEXQ010000002">
    <property type="protein sequence ID" value="MBE9028302.1"/>
    <property type="molecule type" value="Genomic_DNA"/>
</dbReference>
<dbReference type="Proteomes" id="UP000625316">
    <property type="component" value="Unassembled WGS sequence"/>
</dbReference>
<dbReference type="AlphaFoldDB" id="A0A928VIH6"/>
<dbReference type="PANTHER" id="PTHR33495">
    <property type="entry name" value="ANTI-SIGMA FACTOR ANTAGONIST TM_1081-RELATED-RELATED"/>
    <property type="match status" value="1"/>
</dbReference>
<comment type="caution">
    <text evidence="2">The sequence shown here is derived from an EMBL/GenBank/DDBJ whole genome shotgun (WGS) entry which is preliminary data.</text>
</comment>
<dbReference type="PANTHER" id="PTHR33495:SF2">
    <property type="entry name" value="ANTI-SIGMA FACTOR ANTAGONIST TM_1081-RELATED"/>
    <property type="match status" value="1"/>
</dbReference>
<organism evidence="2 3">
    <name type="scientific">Romeriopsis navalis LEGE 11480</name>
    <dbReference type="NCBI Taxonomy" id="2777977"/>
    <lineage>
        <taxon>Bacteria</taxon>
        <taxon>Bacillati</taxon>
        <taxon>Cyanobacteriota</taxon>
        <taxon>Cyanophyceae</taxon>
        <taxon>Leptolyngbyales</taxon>
        <taxon>Leptolyngbyaceae</taxon>
        <taxon>Romeriopsis</taxon>
        <taxon>Romeriopsis navalis</taxon>
    </lineage>
</organism>
<dbReference type="CDD" id="cd07043">
    <property type="entry name" value="STAS_anti-anti-sigma_factors"/>
    <property type="match status" value="1"/>
</dbReference>
<name>A0A928VIH6_9CYAN</name>
<accession>A0A928VIH6</accession>
<dbReference type="InterPro" id="IPR002645">
    <property type="entry name" value="STAS_dom"/>
</dbReference>
<dbReference type="Pfam" id="PF01740">
    <property type="entry name" value="STAS"/>
    <property type="match status" value="1"/>
</dbReference>
<reference evidence="2" key="1">
    <citation type="submission" date="2020-10" db="EMBL/GenBank/DDBJ databases">
        <authorList>
            <person name="Castelo-Branco R."/>
            <person name="Eusebio N."/>
            <person name="Adriana R."/>
            <person name="Vieira A."/>
            <person name="Brugerolle De Fraissinette N."/>
            <person name="Rezende De Castro R."/>
            <person name="Schneider M.P."/>
            <person name="Vasconcelos V."/>
            <person name="Leao P.N."/>
        </authorList>
    </citation>
    <scope>NUCLEOTIDE SEQUENCE</scope>
    <source>
        <strain evidence="2">LEGE 11480</strain>
    </source>
</reference>
<proteinExistence type="predicted"/>